<gene>
    <name evidence="1" type="ORF">IAB37_01680</name>
</gene>
<organism evidence="1 2">
    <name type="scientific">Candidatus Faecivivens stercoravium</name>
    <dbReference type="NCBI Taxonomy" id="2840803"/>
    <lineage>
        <taxon>Bacteria</taxon>
        <taxon>Bacillati</taxon>
        <taxon>Bacillota</taxon>
        <taxon>Clostridia</taxon>
        <taxon>Eubacteriales</taxon>
        <taxon>Oscillospiraceae</taxon>
        <taxon>Oscillospiraceae incertae sedis</taxon>
        <taxon>Candidatus Faecivivens</taxon>
    </lineage>
</organism>
<comment type="caution">
    <text evidence="1">The sequence shown here is derived from an EMBL/GenBank/DDBJ whole genome shotgun (WGS) entry which is preliminary data.</text>
</comment>
<accession>A0A9D1DWH0</accession>
<protein>
    <submittedName>
        <fullName evidence="1">Uncharacterized protein</fullName>
    </submittedName>
</protein>
<proteinExistence type="predicted"/>
<dbReference type="AlphaFoldDB" id="A0A9D1DWH0"/>
<dbReference type="Proteomes" id="UP000824241">
    <property type="component" value="Unassembled WGS sequence"/>
</dbReference>
<evidence type="ECO:0000313" key="1">
    <source>
        <dbReference type="EMBL" id="HIR60272.1"/>
    </source>
</evidence>
<sequence>MNDIGYKTAYLHLFNRITDLIAVLERDGKDPETVSALKKLQQQAEEDFIEAAE</sequence>
<evidence type="ECO:0000313" key="2">
    <source>
        <dbReference type="Proteomes" id="UP000824241"/>
    </source>
</evidence>
<reference evidence="1" key="1">
    <citation type="submission" date="2020-10" db="EMBL/GenBank/DDBJ databases">
        <authorList>
            <person name="Gilroy R."/>
        </authorList>
    </citation>
    <scope>NUCLEOTIDE SEQUENCE</scope>
    <source>
        <strain evidence="1">CHK189-12415</strain>
    </source>
</reference>
<reference evidence="1" key="2">
    <citation type="journal article" date="2021" name="PeerJ">
        <title>Extensive microbial diversity within the chicken gut microbiome revealed by metagenomics and culture.</title>
        <authorList>
            <person name="Gilroy R."/>
            <person name="Ravi A."/>
            <person name="Getino M."/>
            <person name="Pursley I."/>
            <person name="Horton D.L."/>
            <person name="Alikhan N.F."/>
            <person name="Baker D."/>
            <person name="Gharbi K."/>
            <person name="Hall N."/>
            <person name="Watson M."/>
            <person name="Adriaenssens E.M."/>
            <person name="Foster-Nyarko E."/>
            <person name="Jarju S."/>
            <person name="Secka A."/>
            <person name="Antonio M."/>
            <person name="Oren A."/>
            <person name="Chaudhuri R.R."/>
            <person name="La Ragione R."/>
            <person name="Hildebrand F."/>
            <person name="Pallen M.J."/>
        </authorList>
    </citation>
    <scope>NUCLEOTIDE SEQUENCE</scope>
    <source>
        <strain evidence="1">CHK189-12415</strain>
    </source>
</reference>
<dbReference type="EMBL" id="DVHA01000051">
    <property type="protein sequence ID" value="HIR60272.1"/>
    <property type="molecule type" value="Genomic_DNA"/>
</dbReference>
<name>A0A9D1DWH0_9FIRM</name>